<accession>A0A3M7QEE7</accession>
<dbReference type="Proteomes" id="UP000276133">
    <property type="component" value="Unassembled WGS sequence"/>
</dbReference>
<proteinExistence type="predicted"/>
<organism evidence="1 2">
    <name type="scientific">Brachionus plicatilis</name>
    <name type="common">Marine rotifer</name>
    <name type="synonym">Brachionus muelleri</name>
    <dbReference type="NCBI Taxonomy" id="10195"/>
    <lineage>
        <taxon>Eukaryota</taxon>
        <taxon>Metazoa</taxon>
        <taxon>Spiralia</taxon>
        <taxon>Gnathifera</taxon>
        <taxon>Rotifera</taxon>
        <taxon>Eurotatoria</taxon>
        <taxon>Monogononta</taxon>
        <taxon>Pseudotrocha</taxon>
        <taxon>Ploima</taxon>
        <taxon>Brachionidae</taxon>
        <taxon>Brachionus</taxon>
    </lineage>
</organism>
<sequence>MLTISDRFSLSSDVYGDKSWARFVVNLLEEQKVDRIESRLRILLEKNENFDNYFIVKKNQVIKLTRSISIQ</sequence>
<reference evidence="1 2" key="1">
    <citation type="journal article" date="2018" name="Sci. Rep.">
        <title>Genomic signatures of local adaptation to the degree of environmental predictability in rotifers.</title>
        <authorList>
            <person name="Franch-Gras L."/>
            <person name="Hahn C."/>
            <person name="Garcia-Roger E.M."/>
            <person name="Carmona M.J."/>
            <person name="Serra M."/>
            <person name="Gomez A."/>
        </authorList>
    </citation>
    <scope>NUCLEOTIDE SEQUENCE [LARGE SCALE GENOMIC DNA]</scope>
    <source>
        <strain evidence="1">HYR1</strain>
    </source>
</reference>
<comment type="caution">
    <text evidence="1">The sequence shown here is derived from an EMBL/GenBank/DDBJ whole genome shotgun (WGS) entry which is preliminary data.</text>
</comment>
<evidence type="ECO:0000313" key="1">
    <source>
        <dbReference type="EMBL" id="RNA09659.1"/>
    </source>
</evidence>
<evidence type="ECO:0000313" key="2">
    <source>
        <dbReference type="Proteomes" id="UP000276133"/>
    </source>
</evidence>
<dbReference type="AlphaFoldDB" id="A0A3M7QEE7"/>
<dbReference type="EMBL" id="REGN01006407">
    <property type="protein sequence ID" value="RNA09659.1"/>
    <property type="molecule type" value="Genomic_DNA"/>
</dbReference>
<name>A0A3M7QEE7_BRAPC</name>
<keyword evidence="2" id="KW-1185">Reference proteome</keyword>
<protein>
    <submittedName>
        <fullName evidence="1">Uncharacterized protein</fullName>
    </submittedName>
</protein>
<gene>
    <name evidence="1" type="ORF">BpHYR1_053130</name>
</gene>